<evidence type="ECO:0000313" key="2">
    <source>
        <dbReference type="EMBL" id="CAD2185952.1"/>
    </source>
</evidence>
<protein>
    <submittedName>
        <fullName evidence="2">Uncharacterized protein</fullName>
    </submittedName>
</protein>
<proteinExistence type="predicted"/>
<sequence length="41" mass="4842">MLKYLSIFICIFNFVLIQAILNTNLNNRLFALQKWLGDLIL</sequence>
<dbReference type="AlphaFoldDB" id="A0A6V7WG22"/>
<dbReference type="EMBL" id="CAJEWN010000566">
    <property type="protein sequence ID" value="CAD2185952.1"/>
    <property type="molecule type" value="Genomic_DNA"/>
</dbReference>
<accession>A0A6V7WG22</accession>
<reference evidence="2 3" key="1">
    <citation type="submission" date="2020-08" db="EMBL/GenBank/DDBJ databases">
        <authorList>
            <person name="Koutsovoulos G."/>
            <person name="Danchin GJ E."/>
        </authorList>
    </citation>
    <scope>NUCLEOTIDE SEQUENCE [LARGE SCALE GENOMIC DNA]</scope>
</reference>
<comment type="caution">
    <text evidence="2">The sequence shown here is derived from an EMBL/GenBank/DDBJ whole genome shotgun (WGS) entry which is preliminary data.</text>
</comment>
<evidence type="ECO:0000256" key="1">
    <source>
        <dbReference type="SAM" id="Phobius"/>
    </source>
</evidence>
<keyword evidence="1" id="KW-0472">Membrane</keyword>
<organism evidence="2 3">
    <name type="scientific">Meloidogyne enterolobii</name>
    <name type="common">Root-knot nematode worm</name>
    <name type="synonym">Meloidogyne mayaguensis</name>
    <dbReference type="NCBI Taxonomy" id="390850"/>
    <lineage>
        <taxon>Eukaryota</taxon>
        <taxon>Metazoa</taxon>
        <taxon>Ecdysozoa</taxon>
        <taxon>Nematoda</taxon>
        <taxon>Chromadorea</taxon>
        <taxon>Rhabditida</taxon>
        <taxon>Tylenchina</taxon>
        <taxon>Tylenchomorpha</taxon>
        <taxon>Tylenchoidea</taxon>
        <taxon>Meloidogynidae</taxon>
        <taxon>Meloidogyninae</taxon>
        <taxon>Meloidogyne</taxon>
    </lineage>
</organism>
<keyword evidence="1" id="KW-0812">Transmembrane</keyword>
<gene>
    <name evidence="2" type="ORF">MENT_LOCUS38408</name>
</gene>
<evidence type="ECO:0000313" key="3">
    <source>
        <dbReference type="Proteomes" id="UP000580250"/>
    </source>
</evidence>
<dbReference type="Proteomes" id="UP000580250">
    <property type="component" value="Unassembled WGS sequence"/>
</dbReference>
<name>A0A6V7WG22_MELEN</name>
<feature type="transmembrane region" description="Helical" evidence="1">
    <location>
        <begin position="6"/>
        <end position="25"/>
    </location>
</feature>
<keyword evidence="1" id="KW-1133">Transmembrane helix</keyword>